<evidence type="ECO:0000313" key="1">
    <source>
        <dbReference type="EMBL" id="DAF86008.1"/>
    </source>
</evidence>
<name>A0A8S5TV00_9CAUD</name>
<reference evidence="1" key="1">
    <citation type="journal article" date="2021" name="Proc. Natl. Acad. Sci. U.S.A.">
        <title>A Catalog of Tens of Thousands of Viruses from Human Metagenomes Reveals Hidden Associations with Chronic Diseases.</title>
        <authorList>
            <person name="Tisza M.J."/>
            <person name="Buck C.B."/>
        </authorList>
    </citation>
    <scope>NUCLEOTIDE SEQUENCE</scope>
    <source>
        <strain evidence="1">CtHSY3</strain>
    </source>
</reference>
<sequence length="66" mass="7277">MPLKRSDAGIIVAVFAIARRTDVAEFVSESLDFARERFYRVAGNEHVSALSRLLGFDTADCLTMLG</sequence>
<accession>A0A8S5TV00</accession>
<protein>
    <submittedName>
        <fullName evidence="1">Uncharacterized protein</fullName>
    </submittedName>
</protein>
<dbReference type="EMBL" id="BK015934">
    <property type="protein sequence ID" value="DAF86008.1"/>
    <property type="molecule type" value="Genomic_DNA"/>
</dbReference>
<proteinExistence type="predicted"/>
<organism evidence="1">
    <name type="scientific">Siphoviridae sp. ctHSY3</name>
    <dbReference type="NCBI Taxonomy" id="2825421"/>
    <lineage>
        <taxon>Viruses</taxon>
        <taxon>Duplodnaviria</taxon>
        <taxon>Heunggongvirae</taxon>
        <taxon>Uroviricota</taxon>
        <taxon>Caudoviricetes</taxon>
    </lineage>
</organism>